<dbReference type="Proteomes" id="UP001608902">
    <property type="component" value="Unassembled WGS sequence"/>
</dbReference>
<gene>
    <name evidence="1" type="ORF">AB6A40_008565</name>
</gene>
<organism evidence="1 2">
    <name type="scientific">Gnathostoma spinigerum</name>
    <dbReference type="NCBI Taxonomy" id="75299"/>
    <lineage>
        <taxon>Eukaryota</taxon>
        <taxon>Metazoa</taxon>
        <taxon>Ecdysozoa</taxon>
        <taxon>Nematoda</taxon>
        <taxon>Chromadorea</taxon>
        <taxon>Rhabditida</taxon>
        <taxon>Spirurina</taxon>
        <taxon>Gnathostomatomorpha</taxon>
        <taxon>Gnathostomatoidea</taxon>
        <taxon>Gnathostomatidae</taxon>
        <taxon>Gnathostoma</taxon>
    </lineage>
</organism>
<sequence>MVNCNELSDLSFSTSQENSLKSQSSLMIVSYLARLVLLLQELDPSKANKLAEIADKQRELGEDLLSSPYS</sequence>
<reference evidence="1 2" key="1">
    <citation type="submission" date="2024-08" db="EMBL/GenBank/DDBJ databases">
        <title>Gnathostoma spinigerum genome.</title>
        <authorList>
            <person name="Gonzalez-Bertolin B."/>
            <person name="Monzon S."/>
            <person name="Zaballos A."/>
            <person name="Jimenez P."/>
            <person name="Dekumyoy P."/>
            <person name="Varona S."/>
            <person name="Cuesta I."/>
            <person name="Sumanam S."/>
            <person name="Adisakwattana P."/>
            <person name="Gasser R.B."/>
            <person name="Hernandez-Gonzalez A."/>
            <person name="Young N.D."/>
            <person name="Perteguer M.J."/>
        </authorList>
    </citation>
    <scope>NUCLEOTIDE SEQUENCE [LARGE SCALE GENOMIC DNA]</scope>
    <source>
        <strain evidence="1">AL3</strain>
        <tissue evidence="1">Liver</tissue>
    </source>
</reference>
<accession>A0ABD6ERB8</accession>
<name>A0ABD6ERB8_9BILA</name>
<proteinExistence type="predicted"/>
<keyword evidence="2" id="KW-1185">Reference proteome</keyword>
<evidence type="ECO:0000313" key="1">
    <source>
        <dbReference type="EMBL" id="MFH4981856.1"/>
    </source>
</evidence>
<dbReference type="AlphaFoldDB" id="A0ABD6ERB8"/>
<dbReference type="EMBL" id="JBGFUD010008014">
    <property type="protein sequence ID" value="MFH4981856.1"/>
    <property type="molecule type" value="Genomic_DNA"/>
</dbReference>
<evidence type="ECO:0000313" key="2">
    <source>
        <dbReference type="Proteomes" id="UP001608902"/>
    </source>
</evidence>
<protein>
    <submittedName>
        <fullName evidence="1">Uncharacterized protein</fullName>
    </submittedName>
</protein>
<comment type="caution">
    <text evidence="1">The sequence shown here is derived from an EMBL/GenBank/DDBJ whole genome shotgun (WGS) entry which is preliminary data.</text>
</comment>